<dbReference type="EnsemblPlants" id="EMT10358">
    <property type="protein sequence ID" value="EMT10358"/>
    <property type="gene ID" value="F775_19397"/>
</dbReference>
<protein>
    <submittedName>
        <fullName evidence="2">Uncharacterized protein</fullName>
    </submittedName>
</protein>
<dbReference type="InterPro" id="IPR012337">
    <property type="entry name" value="RNaseH-like_sf"/>
</dbReference>
<sequence>MVREGDGLEMMVERWRRRMGKMVSMVKEKEGEVQAEEEKHEEAHSRVYQGEEERKDRPQRSSRSECSDTMLDKQQLTLLRAKGHYIYMCEHPGPNNENMVGYNNKKCWPRDARMRLMKDYVDLGRSVFWDMKSRLQRRITTLEWENGFVPVYSKDNPNWLFSMSGLEVHILPKIRMTQEAFSNAKDGVSILQIEQTKEITAVAFLGVDEHKNVFENLVKQILISSGLTTSTKIVNKCHIQPWGSKFIDSQRVWAEYALKRQEAQSQNRCLTLEYLEDSWVGLRQRMEGLTSPKHLVVWKVQLDLTGISCTQKVHESVFMDLCQVLDQELDAFEIEAVQEKIYPRKSCKMNSSCADVLLFAAHRWKMSKPSFVCESKDVFRKRVWIDVQLRWGDYDSHDMERYRRAENMDFMTDNMPIYPSLTGVMSGLELAYNLHSAFGNRFPASKPLLQQAMNKIMNLYGNICVVVKNVLSNKSLAAVVRSLPFEEQPKQIIVTRKEHEFLADLDCWDGCIPSRMKFLSYQLSFSAELLVLLFLAHYVVVSFACEPDLPSHAKILDKNKQ</sequence>
<dbReference type="GO" id="GO:0030623">
    <property type="term" value="F:U5 snRNA binding"/>
    <property type="evidence" value="ECO:0007669"/>
    <property type="project" value="TreeGrafter"/>
</dbReference>
<dbReference type="InterPro" id="IPR027652">
    <property type="entry name" value="PRP8"/>
</dbReference>
<feature type="compositionally biased region" description="Basic and acidic residues" evidence="1">
    <location>
        <begin position="27"/>
        <end position="66"/>
    </location>
</feature>
<reference evidence="2" key="1">
    <citation type="submission" date="2015-06" db="UniProtKB">
        <authorList>
            <consortium name="EnsemblPlants"/>
        </authorList>
    </citation>
    <scope>IDENTIFICATION</scope>
</reference>
<feature type="region of interest" description="Disordered" evidence="1">
    <location>
        <begin position="27"/>
        <end position="69"/>
    </location>
</feature>
<evidence type="ECO:0000313" key="2">
    <source>
        <dbReference type="EnsemblPlants" id="EMT10358"/>
    </source>
</evidence>
<name>M8C5E9_AEGTA</name>
<dbReference type="GO" id="GO:0097157">
    <property type="term" value="F:pre-mRNA intronic binding"/>
    <property type="evidence" value="ECO:0007669"/>
    <property type="project" value="TreeGrafter"/>
</dbReference>
<dbReference type="InterPro" id="IPR043172">
    <property type="entry name" value="Prp8_domainIV_palm"/>
</dbReference>
<dbReference type="Gene3D" id="3.30.43.40">
    <property type="entry name" value="Pre-mRNA-processing-splicing factor 8, U5-snRNA-binding domain"/>
    <property type="match status" value="1"/>
</dbReference>
<dbReference type="AlphaFoldDB" id="M8C5E9"/>
<dbReference type="GO" id="GO:0071013">
    <property type="term" value="C:catalytic step 2 spliceosome"/>
    <property type="evidence" value="ECO:0007669"/>
    <property type="project" value="TreeGrafter"/>
</dbReference>
<proteinExistence type="predicted"/>
<dbReference type="GO" id="GO:0017070">
    <property type="term" value="F:U6 snRNA binding"/>
    <property type="evidence" value="ECO:0007669"/>
    <property type="project" value="TreeGrafter"/>
</dbReference>
<dbReference type="PANTHER" id="PTHR11140">
    <property type="entry name" value="PRE-MRNA SPLICING FACTOR PRP8"/>
    <property type="match status" value="1"/>
</dbReference>
<dbReference type="ExpressionAtlas" id="M8C5E9">
    <property type="expression patterns" value="baseline"/>
</dbReference>
<dbReference type="Gene3D" id="3.90.1570.40">
    <property type="match status" value="1"/>
</dbReference>
<dbReference type="GO" id="GO:0000244">
    <property type="term" value="P:spliceosomal tri-snRNP complex assembly"/>
    <property type="evidence" value="ECO:0007669"/>
    <property type="project" value="TreeGrafter"/>
</dbReference>
<dbReference type="GO" id="GO:0030620">
    <property type="term" value="F:U2 snRNA binding"/>
    <property type="evidence" value="ECO:0007669"/>
    <property type="project" value="TreeGrafter"/>
</dbReference>
<organism evidence="2">
    <name type="scientific">Aegilops tauschii</name>
    <name type="common">Tausch's goatgrass</name>
    <name type="synonym">Aegilops squarrosa</name>
    <dbReference type="NCBI Taxonomy" id="37682"/>
    <lineage>
        <taxon>Eukaryota</taxon>
        <taxon>Viridiplantae</taxon>
        <taxon>Streptophyta</taxon>
        <taxon>Embryophyta</taxon>
        <taxon>Tracheophyta</taxon>
        <taxon>Spermatophyta</taxon>
        <taxon>Magnoliopsida</taxon>
        <taxon>Liliopsida</taxon>
        <taxon>Poales</taxon>
        <taxon>Poaceae</taxon>
        <taxon>BOP clade</taxon>
        <taxon>Pooideae</taxon>
        <taxon>Triticodae</taxon>
        <taxon>Triticeae</taxon>
        <taxon>Triticinae</taxon>
        <taxon>Aegilops</taxon>
    </lineage>
</organism>
<dbReference type="InterPro" id="IPR042516">
    <property type="entry name" value="Prp8_U5-snRNA-bd_sf"/>
</dbReference>
<dbReference type="GO" id="GO:0030619">
    <property type="term" value="F:U1 snRNA binding"/>
    <property type="evidence" value="ECO:0007669"/>
    <property type="project" value="TreeGrafter"/>
</dbReference>
<dbReference type="GO" id="GO:0005682">
    <property type="term" value="C:U5 snRNP"/>
    <property type="evidence" value="ECO:0007669"/>
    <property type="project" value="TreeGrafter"/>
</dbReference>
<dbReference type="Gene3D" id="3.30.420.230">
    <property type="match status" value="1"/>
</dbReference>
<evidence type="ECO:0000256" key="1">
    <source>
        <dbReference type="SAM" id="MobiDB-lite"/>
    </source>
</evidence>
<accession>M8C5E9</accession>
<dbReference type="PANTHER" id="PTHR11140:SF0">
    <property type="entry name" value="PRE-MRNA-PROCESSING-SPLICING FACTOR 8"/>
    <property type="match status" value="1"/>
</dbReference>
<dbReference type="SUPFAM" id="SSF53098">
    <property type="entry name" value="Ribonuclease H-like"/>
    <property type="match status" value="1"/>
</dbReference>